<sequence>MFYLYAKSLHIIFMVCWMAGLFYMPRLFIYHTEAKQKTLQEYRVLHTQFVLMESRLWWVITTPAMYITIASACTMLYLNPAFLSQGWMQMKLAFVGLLVFYHFKCQHIKTMLSQERCKWTSSQLRLWNELSTIVLFAIVFLVVLRTAVDWIYGVLGLIGLAVLLMILIKLYKKYRKSRGENID</sequence>
<evidence type="ECO:0000256" key="5">
    <source>
        <dbReference type="ARBA" id="ARBA00022475"/>
    </source>
</evidence>
<dbReference type="GO" id="GO:0046872">
    <property type="term" value="F:metal ion binding"/>
    <property type="evidence" value="ECO:0007669"/>
    <property type="project" value="UniProtKB-KW"/>
</dbReference>
<evidence type="ECO:0000256" key="14">
    <source>
        <dbReference type="HAMAP-Rule" id="MF_02239"/>
    </source>
</evidence>
<dbReference type="AlphaFoldDB" id="A0A0B8TBJ2"/>
<proteinExistence type="inferred from homology"/>
<evidence type="ECO:0000256" key="2">
    <source>
        <dbReference type="ARBA" id="ARBA00005073"/>
    </source>
</evidence>
<feature type="binding site" description="axial binding residue" evidence="14">
    <location>
        <position position="10"/>
    </location>
    <ligand>
        <name>heme</name>
        <dbReference type="ChEBI" id="CHEBI:30413"/>
    </ligand>
    <ligandPart>
        <name>Fe</name>
        <dbReference type="ChEBI" id="CHEBI:18248"/>
    </ligandPart>
</feature>
<keyword evidence="6 14" id="KW-0349">Heme</keyword>
<evidence type="ECO:0000256" key="12">
    <source>
        <dbReference type="ARBA" id="ARBA00023136"/>
    </source>
</evidence>
<accession>A0A0B8TBJ2</accession>
<dbReference type="OrthoDB" id="9800824at2"/>
<dbReference type="Pfam" id="PF03653">
    <property type="entry name" value="UPF0093"/>
    <property type="match status" value="1"/>
</dbReference>
<comment type="function">
    <text evidence="14">Catalyzes the oxidation of protoporphyrinogen IX to protoporphyrin IX.</text>
</comment>
<keyword evidence="8 14" id="KW-0479">Metal-binding</keyword>
<organism evidence="15 16">
    <name type="scientific">Sphingobacterium deserti</name>
    <dbReference type="NCBI Taxonomy" id="1229276"/>
    <lineage>
        <taxon>Bacteria</taxon>
        <taxon>Pseudomonadati</taxon>
        <taxon>Bacteroidota</taxon>
        <taxon>Sphingobacteriia</taxon>
        <taxon>Sphingobacteriales</taxon>
        <taxon>Sphingobacteriaceae</taxon>
        <taxon>Sphingobacterium</taxon>
    </lineage>
</organism>
<evidence type="ECO:0000256" key="7">
    <source>
        <dbReference type="ARBA" id="ARBA00022692"/>
    </source>
</evidence>
<evidence type="ECO:0000256" key="3">
    <source>
        <dbReference type="ARBA" id="ARBA00006501"/>
    </source>
</evidence>
<comment type="caution">
    <text evidence="15">The sequence shown here is derived from an EMBL/GenBank/DDBJ whole genome shotgun (WGS) entry which is preliminary data.</text>
</comment>
<evidence type="ECO:0000256" key="10">
    <source>
        <dbReference type="ARBA" id="ARBA00023002"/>
    </source>
</evidence>
<keyword evidence="7 14" id="KW-0812">Transmembrane</keyword>
<evidence type="ECO:0000256" key="6">
    <source>
        <dbReference type="ARBA" id="ARBA00022617"/>
    </source>
</evidence>
<dbReference type="RefSeq" id="WP_037495328.1">
    <property type="nucleotide sequence ID" value="NZ_JJMU01000010.1"/>
</dbReference>
<feature type="binding site" description="axial binding residue" evidence="14">
    <location>
        <position position="91"/>
    </location>
    <ligand>
        <name>heme</name>
        <dbReference type="ChEBI" id="CHEBI:30413"/>
    </ligand>
    <ligandPart>
        <name>Fe</name>
        <dbReference type="ChEBI" id="CHEBI:18248"/>
    </ligandPart>
</feature>
<dbReference type="InterPro" id="IPR005265">
    <property type="entry name" value="HemJ-like"/>
</dbReference>
<evidence type="ECO:0000313" key="15">
    <source>
        <dbReference type="EMBL" id="KGE15585.1"/>
    </source>
</evidence>
<protein>
    <recommendedName>
        <fullName evidence="4 14">Protoporphyrinogen IX oxidase</fullName>
        <shortName evidence="14">PPO</shortName>
        <ecNumber evidence="14">1.3.99.-</ecNumber>
    </recommendedName>
</protein>
<keyword evidence="10 14" id="KW-0560">Oxidoreductase</keyword>
<evidence type="ECO:0000256" key="8">
    <source>
        <dbReference type="ARBA" id="ARBA00022723"/>
    </source>
</evidence>
<reference evidence="15 16" key="2">
    <citation type="journal article" date="2015" name="PLoS ONE">
        <title>Whole-Genome Optical Mapping and Finished Genome Sequence of Sphingobacterium deserti sp. nov., a New Species Isolated from the Western Desert of China.</title>
        <authorList>
            <person name="Teng C."/>
            <person name="Zhou Z."/>
            <person name="Molnar I."/>
            <person name="Li X."/>
            <person name="Tang R."/>
            <person name="Chen M."/>
            <person name="Wang L."/>
            <person name="Su S."/>
            <person name="Zhang W."/>
            <person name="Lin M."/>
        </authorList>
    </citation>
    <scope>NUCLEOTIDE SEQUENCE [LARGE SCALE GENOMIC DNA]</scope>
    <source>
        <strain evidence="16">ACCC05744</strain>
    </source>
</reference>
<comment type="subcellular location">
    <subcellularLocation>
        <location evidence="1 14">Cell membrane</location>
        <topology evidence="1 14">Multi-pass membrane protein</topology>
    </subcellularLocation>
</comment>
<comment type="subunit">
    <text evidence="14">Homodimer.</text>
</comment>
<feature type="transmembrane region" description="Helical" evidence="14">
    <location>
        <begin position="12"/>
        <end position="29"/>
    </location>
</feature>
<comment type="cofactor">
    <cofactor evidence="14">
        <name>heme b</name>
        <dbReference type="ChEBI" id="CHEBI:60344"/>
    </cofactor>
    <text evidence="14">Binds 1 heme b (iron(II)-protoporphyrin IX) group per subunit.</text>
</comment>
<evidence type="ECO:0000256" key="1">
    <source>
        <dbReference type="ARBA" id="ARBA00004651"/>
    </source>
</evidence>
<evidence type="ECO:0000256" key="9">
    <source>
        <dbReference type="ARBA" id="ARBA00022989"/>
    </source>
</evidence>
<dbReference type="STRING" id="1229276.DI53_0689"/>
<evidence type="ECO:0000256" key="11">
    <source>
        <dbReference type="ARBA" id="ARBA00023004"/>
    </source>
</evidence>
<feature type="transmembrane region" description="Helical" evidence="14">
    <location>
        <begin position="56"/>
        <end position="78"/>
    </location>
</feature>
<dbReference type="HAMAP" id="MF_02239">
    <property type="entry name" value="HemJ"/>
    <property type="match status" value="1"/>
</dbReference>
<evidence type="ECO:0000313" key="16">
    <source>
        <dbReference type="Proteomes" id="UP000031802"/>
    </source>
</evidence>
<dbReference type="EMBL" id="JJMU01000010">
    <property type="protein sequence ID" value="KGE15585.1"/>
    <property type="molecule type" value="Genomic_DNA"/>
</dbReference>
<gene>
    <name evidence="15" type="ORF">DI53_0689</name>
</gene>
<dbReference type="UniPathway" id="UPA00251">
    <property type="reaction ID" value="UER00324"/>
</dbReference>
<dbReference type="Proteomes" id="UP000031802">
    <property type="component" value="Unassembled WGS sequence"/>
</dbReference>
<reference evidence="16" key="1">
    <citation type="submission" date="2014-04" db="EMBL/GenBank/DDBJ databases">
        <title>Whole-Genome optical mapping and complete genome sequence of Sphingobacterium deserti sp. nov., a new spaces isolated from desert in the west of China.</title>
        <authorList>
            <person name="Teng C."/>
            <person name="Zhou Z."/>
            <person name="Li X."/>
            <person name="Chen M."/>
            <person name="Lin M."/>
            <person name="Wang L."/>
            <person name="Su S."/>
            <person name="Zhang C."/>
            <person name="Zhang W."/>
        </authorList>
    </citation>
    <scope>NUCLEOTIDE SEQUENCE [LARGE SCALE GENOMIC DNA]</scope>
    <source>
        <strain evidence="16">ACCC05744</strain>
    </source>
</reference>
<comment type="similarity">
    <text evidence="3 14">Belongs to the HemJ family.</text>
</comment>
<dbReference type="PATRIC" id="fig|1229276.3.peg.713"/>
<keyword evidence="5 14" id="KW-1003">Cell membrane</keyword>
<comment type="pathway">
    <text evidence="2 14">Porphyrin-containing compound metabolism; protoporphyrin-IX biosynthesis; protoporphyrin-IX from protoporphyrinogen-IX: step 1/1.</text>
</comment>
<feature type="transmembrane region" description="Helical" evidence="14">
    <location>
        <begin position="150"/>
        <end position="168"/>
    </location>
</feature>
<keyword evidence="11 14" id="KW-0408">Iron</keyword>
<evidence type="ECO:0000256" key="13">
    <source>
        <dbReference type="ARBA" id="ARBA00048390"/>
    </source>
</evidence>
<dbReference type="PANTHER" id="PTHR40255:SF1">
    <property type="entry name" value="PROTOPORPHYRINOGEN IX OXIDASE"/>
    <property type="match status" value="1"/>
</dbReference>
<comment type="catalytic activity">
    <reaction evidence="13 14">
        <text>protoporphyrinogen IX + 3 A = protoporphyrin IX + 3 AH2</text>
        <dbReference type="Rhea" id="RHEA:62000"/>
        <dbReference type="ChEBI" id="CHEBI:13193"/>
        <dbReference type="ChEBI" id="CHEBI:17499"/>
        <dbReference type="ChEBI" id="CHEBI:57306"/>
        <dbReference type="ChEBI" id="CHEBI:57307"/>
    </reaction>
</comment>
<keyword evidence="12 14" id="KW-0472">Membrane</keyword>
<dbReference type="PANTHER" id="PTHR40255">
    <property type="entry name" value="UPF0093 MEMBRANE PROTEIN SLR1790"/>
    <property type="match status" value="1"/>
</dbReference>
<keyword evidence="16" id="KW-1185">Reference proteome</keyword>
<dbReference type="GO" id="GO:0005886">
    <property type="term" value="C:plasma membrane"/>
    <property type="evidence" value="ECO:0007669"/>
    <property type="project" value="UniProtKB-SubCell"/>
</dbReference>
<name>A0A0B8TBJ2_9SPHI</name>
<feature type="transmembrane region" description="Helical" evidence="14">
    <location>
        <begin position="84"/>
        <end position="103"/>
    </location>
</feature>
<dbReference type="eggNOG" id="COG1981">
    <property type="taxonomic scope" value="Bacteria"/>
</dbReference>
<dbReference type="GO" id="GO:0006782">
    <property type="term" value="P:protoporphyrinogen IX biosynthetic process"/>
    <property type="evidence" value="ECO:0007669"/>
    <property type="project" value="UniProtKB-UniRule"/>
</dbReference>
<evidence type="ECO:0000256" key="4">
    <source>
        <dbReference type="ARBA" id="ARBA00017504"/>
    </source>
</evidence>
<dbReference type="EC" id="1.3.99.-" evidence="14"/>
<feature type="transmembrane region" description="Helical" evidence="14">
    <location>
        <begin position="124"/>
        <end position="144"/>
    </location>
</feature>
<dbReference type="GO" id="GO:0070818">
    <property type="term" value="F:protoporphyrinogen oxidase activity"/>
    <property type="evidence" value="ECO:0007669"/>
    <property type="project" value="UniProtKB-UniRule"/>
</dbReference>
<keyword evidence="9 14" id="KW-1133">Transmembrane helix</keyword>